<dbReference type="Pfam" id="PF03473">
    <property type="entry name" value="MOSC"/>
    <property type="match status" value="1"/>
</dbReference>
<reference evidence="3" key="1">
    <citation type="journal article" date="2019" name="Int. J. Syst. Evol. Microbiol.">
        <title>The Global Catalogue of Microorganisms (GCM) 10K type strain sequencing project: providing services to taxonomists for standard genome sequencing and annotation.</title>
        <authorList>
            <consortium name="The Broad Institute Genomics Platform"/>
            <consortium name="The Broad Institute Genome Sequencing Center for Infectious Disease"/>
            <person name="Wu L."/>
            <person name="Ma J."/>
        </authorList>
    </citation>
    <scope>NUCLEOTIDE SEQUENCE [LARGE SCALE GENOMIC DNA]</scope>
    <source>
        <strain evidence="3">TISTR 1827</strain>
    </source>
</reference>
<dbReference type="PANTHER" id="PTHR30212">
    <property type="entry name" value="PROTEIN YIIM"/>
    <property type="match status" value="1"/>
</dbReference>
<feature type="domain" description="MOSC" evidence="1">
    <location>
        <begin position="35"/>
        <end position="169"/>
    </location>
</feature>
<protein>
    <submittedName>
        <fullName evidence="2">MOSC domain-containing protein</fullName>
    </submittedName>
</protein>
<dbReference type="InterPro" id="IPR005163">
    <property type="entry name" value="Tri_helical_YiiM-like"/>
</dbReference>
<dbReference type="Pfam" id="PF03475">
    <property type="entry name" value="YiiM_3-alpha"/>
    <property type="match status" value="1"/>
</dbReference>
<gene>
    <name evidence="2" type="ORF">ACFSW5_05580</name>
</gene>
<sequence>MPVVGNETKIISLQVGRPAPVMHGSKQVETAIFKRVSTEKHWLGVDGLEGDGQADTVHHGGPDKAVCAYFEARYPYWKEWLGRDVENGSFGENFTLSGWTEEDLCIGDIVQNGQITLQVSQPRVPCFKLGIRNEEPRIVAESQQTGYTGFYFRVLQEGEVQAGDRLALVERHPAGISIAEANRIMHVDKNDRAGIEALLAVGELAAAWRDTLEARLERLTGGGKLGSNG</sequence>
<organism evidence="2 3">
    <name type="scientific">Paenibacillus thailandensis</name>
    <dbReference type="NCBI Taxonomy" id="393250"/>
    <lineage>
        <taxon>Bacteria</taxon>
        <taxon>Bacillati</taxon>
        <taxon>Bacillota</taxon>
        <taxon>Bacilli</taxon>
        <taxon>Bacillales</taxon>
        <taxon>Paenibacillaceae</taxon>
        <taxon>Paenibacillus</taxon>
    </lineage>
</organism>
<dbReference type="RefSeq" id="WP_379270423.1">
    <property type="nucleotide sequence ID" value="NZ_JBHUGT010000023.1"/>
</dbReference>
<dbReference type="EMBL" id="JBHUMY010000006">
    <property type="protein sequence ID" value="MFD2659737.1"/>
    <property type="molecule type" value="Genomic_DNA"/>
</dbReference>
<dbReference type="Proteomes" id="UP001597493">
    <property type="component" value="Unassembled WGS sequence"/>
</dbReference>
<dbReference type="PROSITE" id="PS51340">
    <property type="entry name" value="MOSC"/>
    <property type="match status" value="1"/>
</dbReference>
<dbReference type="InterPro" id="IPR052353">
    <property type="entry name" value="Benzoxazolinone_Detox_Enz"/>
</dbReference>
<dbReference type="PANTHER" id="PTHR30212:SF4">
    <property type="entry name" value="MOSC DOMAIN-CONTAINING PROTEIN"/>
    <property type="match status" value="1"/>
</dbReference>
<evidence type="ECO:0000313" key="3">
    <source>
        <dbReference type="Proteomes" id="UP001597493"/>
    </source>
</evidence>
<dbReference type="Gene3D" id="2.40.33.20">
    <property type="entry name" value="PK beta-barrel domain-like"/>
    <property type="match status" value="1"/>
</dbReference>
<keyword evidence="3" id="KW-1185">Reference proteome</keyword>
<name>A0ABW5QTN8_9BACL</name>
<evidence type="ECO:0000259" key="1">
    <source>
        <dbReference type="PROSITE" id="PS51340"/>
    </source>
</evidence>
<accession>A0ABW5QTN8</accession>
<evidence type="ECO:0000313" key="2">
    <source>
        <dbReference type="EMBL" id="MFD2659737.1"/>
    </source>
</evidence>
<comment type="caution">
    <text evidence="2">The sequence shown here is derived from an EMBL/GenBank/DDBJ whole genome shotgun (WGS) entry which is preliminary data.</text>
</comment>
<dbReference type="InterPro" id="IPR011037">
    <property type="entry name" value="Pyrv_Knase-like_insert_dom_sf"/>
</dbReference>
<proteinExistence type="predicted"/>
<dbReference type="InterPro" id="IPR005302">
    <property type="entry name" value="MoCF_Sase_C"/>
</dbReference>
<dbReference type="SUPFAM" id="SSF50800">
    <property type="entry name" value="PK beta-barrel domain-like"/>
    <property type="match status" value="1"/>
</dbReference>